<dbReference type="PANTHER" id="PTHR36460">
    <property type="entry name" value="UPF0132 DOMAIN PROTEIN (AFU_ORTHOLOGUE AFUA_3G10255)"/>
    <property type="match status" value="1"/>
</dbReference>
<evidence type="ECO:0000313" key="6">
    <source>
        <dbReference type="EMBL" id="OBR66654.1"/>
    </source>
</evidence>
<evidence type="ECO:0000256" key="1">
    <source>
        <dbReference type="ARBA" id="ARBA00004141"/>
    </source>
</evidence>
<feature type="transmembrane region" description="Helical" evidence="5">
    <location>
        <begin position="78"/>
        <end position="96"/>
    </location>
</feature>
<keyword evidence="7" id="KW-1185">Reference proteome</keyword>
<feature type="transmembrane region" description="Helical" evidence="5">
    <location>
        <begin position="20"/>
        <end position="38"/>
    </location>
</feature>
<dbReference type="InterPro" id="IPR019109">
    <property type="entry name" value="MamF_MmsF"/>
</dbReference>
<keyword evidence="3 5" id="KW-1133">Transmembrane helix</keyword>
<keyword evidence="4 5" id="KW-0472">Membrane</keyword>
<dbReference type="AlphaFoldDB" id="A0A1A5YM03"/>
<keyword evidence="2 5" id="KW-0812">Transmembrane</keyword>
<proteinExistence type="predicted"/>
<sequence>MQPVQVNPDPSSTNLDPKVAGLLCYALGFITGIIFLVLEKQSRFVKFHALQSTAVFGVLVVVNLILGVIPIIGAITSFILTPVTFIMWIALMLLALQGKMFKIPFIGDWAEKESVKF</sequence>
<feature type="transmembrane region" description="Helical" evidence="5">
    <location>
        <begin position="50"/>
        <end position="72"/>
    </location>
</feature>
<evidence type="ECO:0000313" key="7">
    <source>
        <dbReference type="Proteomes" id="UP000092024"/>
    </source>
</evidence>
<dbReference type="RefSeq" id="WP_068681545.1">
    <property type="nucleotide sequence ID" value="NZ_LYPA01000045.1"/>
</dbReference>
<comment type="subcellular location">
    <subcellularLocation>
        <location evidence="1">Membrane</location>
        <topology evidence="1">Multi-pass membrane protein</topology>
    </subcellularLocation>
</comment>
<dbReference type="PANTHER" id="PTHR36460:SF1">
    <property type="entry name" value="UPF0132 DOMAIN PROTEIN (AFU_ORTHOLOGUE AFUA_3G10255)"/>
    <property type="match status" value="1"/>
</dbReference>
<dbReference type="GO" id="GO:0016020">
    <property type="term" value="C:membrane"/>
    <property type="evidence" value="ECO:0007669"/>
    <property type="project" value="UniProtKB-SubCell"/>
</dbReference>
<dbReference type="Pfam" id="PF09685">
    <property type="entry name" value="MamF_MmsF"/>
    <property type="match status" value="1"/>
</dbReference>
<evidence type="ECO:0000256" key="3">
    <source>
        <dbReference type="ARBA" id="ARBA00022989"/>
    </source>
</evidence>
<comment type="caution">
    <text evidence="6">The sequence shown here is derived from an EMBL/GenBank/DDBJ whole genome shotgun (WGS) entry which is preliminary data.</text>
</comment>
<protein>
    <recommendedName>
        <fullName evidence="8">Chloroplast import component protein (Tic20)</fullName>
    </recommendedName>
</protein>
<reference evidence="6 7" key="1">
    <citation type="submission" date="2016-05" db="EMBL/GenBank/DDBJ databases">
        <title>Paenibacillus oryzae. sp. nov., isolated from the rice root.</title>
        <authorList>
            <person name="Zhang J."/>
            <person name="Zhang X."/>
        </authorList>
    </citation>
    <scope>NUCLEOTIDE SEQUENCE [LARGE SCALE GENOMIC DNA]</scope>
    <source>
        <strain evidence="6 7">1DrF-4</strain>
    </source>
</reference>
<dbReference type="Proteomes" id="UP000092024">
    <property type="component" value="Unassembled WGS sequence"/>
</dbReference>
<gene>
    <name evidence="6" type="ORF">A7K91_07300</name>
</gene>
<evidence type="ECO:0000256" key="5">
    <source>
        <dbReference type="SAM" id="Phobius"/>
    </source>
</evidence>
<evidence type="ECO:0008006" key="8">
    <source>
        <dbReference type="Google" id="ProtNLM"/>
    </source>
</evidence>
<dbReference type="EMBL" id="LYPA01000045">
    <property type="protein sequence ID" value="OBR66654.1"/>
    <property type="molecule type" value="Genomic_DNA"/>
</dbReference>
<evidence type="ECO:0000256" key="2">
    <source>
        <dbReference type="ARBA" id="ARBA00022692"/>
    </source>
</evidence>
<accession>A0A1A5YM03</accession>
<name>A0A1A5YM03_9BACL</name>
<organism evidence="6 7">
    <name type="scientific">Paenibacillus oryzae</name>
    <dbReference type="NCBI Taxonomy" id="1844972"/>
    <lineage>
        <taxon>Bacteria</taxon>
        <taxon>Bacillati</taxon>
        <taxon>Bacillota</taxon>
        <taxon>Bacilli</taxon>
        <taxon>Bacillales</taxon>
        <taxon>Paenibacillaceae</taxon>
        <taxon>Paenibacillus</taxon>
    </lineage>
</organism>
<evidence type="ECO:0000256" key="4">
    <source>
        <dbReference type="ARBA" id="ARBA00023136"/>
    </source>
</evidence>
<dbReference type="STRING" id="1844972.A7K91_07300"/>
<dbReference type="OrthoDB" id="2657448at2"/>